<dbReference type="HOGENOM" id="CLU_1059336_0_0_1"/>
<organism evidence="1 2">
    <name type="scientific">Emiliania huxleyi (strain CCMP1516)</name>
    <dbReference type="NCBI Taxonomy" id="280463"/>
    <lineage>
        <taxon>Eukaryota</taxon>
        <taxon>Haptista</taxon>
        <taxon>Haptophyta</taxon>
        <taxon>Prymnesiophyceae</taxon>
        <taxon>Isochrysidales</taxon>
        <taxon>Noelaerhabdaceae</taxon>
        <taxon>Emiliania</taxon>
    </lineage>
</organism>
<dbReference type="AlphaFoldDB" id="A0A0D3L1D3"/>
<dbReference type="Pfam" id="PF18143">
    <property type="entry name" value="HAD_SAK_2"/>
    <property type="match status" value="1"/>
</dbReference>
<name>A0A0D3L1D3_EMIH1</name>
<proteinExistence type="predicted"/>
<dbReference type="EnsemblProtists" id="EOD41818">
    <property type="protein sequence ID" value="EOD41818"/>
    <property type="gene ID" value="EMIHUDRAFT_194354"/>
</dbReference>
<dbReference type="Proteomes" id="UP000013827">
    <property type="component" value="Unassembled WGS sequence"/>
</dbReference>
<dbReference type="RefSeq" id="XP_005794247.1">
    <property type="nucleotide sequence ID" value="XM_005794190.1"/>
</dbReference>
<reference evidence="1" key="2">
    <citation type="submission" date="2024-10" db="UniProtKB">
        <authorList>
            <consortium name="EnsemblProtists"/>
        </authorList>
    </citation>
    <scope>IDENTIFICATION</scope>
</reference>
<reference evidence="2" key="1">
    <citation type="journal article" date="2013" name="Nature">
        <title>Pan genome of the phytoplankton Emiliania underpins its global distribution.</title>
        <authorList>
            <person name="Read B.A."/>
            <person name="Kegel J."/>
            <person name="Klute M.J."/>
            <person name="Kuo A."/>
            <person name="Lefebvre S.C."/>
            <person name="Maumus F."/>
            <person name="Mayer C."/>
            <person name="Miller J."/>
            <person name="Monier A."/>
            <person name="Salamov A."/>
            <person name="Young J."/>
            <person name="Aguilar M."/>
            <person name="Claverie J.M."/>
            <person name="Frickenhaus S."/>
            <person name="Gonzalez K."/>
            <person name="Herman E.K."/>
            <person name="Lin Y.C."/>
            <person name="Napier J."/>
            <person name="Ogata H."/>
            <person name="Sarno A.F."/>
            <person name="Shmutz J."/>
            <person name="Schroeder D."/>
            <person name="de Vargas C."/>
            <person name="Verret F."/>
            <person name="von Dassow P."/>
            <person name="Valentin K."/>
            <person name="Van de Peer Y."/>
            <person name="Wheeler G."/>
            <person name="Dacks J.B."/>
            <person name="Delwiche C.F."/>
            <person name="Dyhrman S.T."/>
            <person name="Glockner G."/>
            <person name="John U."/>
            <person name="Richards T."/>
            <person name="Worden A.Z."/>
            <person name="Zhang X."/>
            <person name="Grigoriev I.V."/>
            <person name="Allen A.E."/>
            <person name="Bidle K."/>
            <person name="Borodovsky M."/>
            <person name="Bowler C."/>
            <person name="Brownlee C."/>
            <person name="Cock J.M."/>
            <person name="Elias M."/>
            <person name="Gladyshev V.N."/>
            <person name="Groth M."/>
            <person name="Guda C."/>
            <person name="Hadaegh A."/>
            <person name="Iglesias-Rodriguez M.D."/>
            <person name="Jenkins J."/>
            <person name="Jones B.M."/>
            <person name="Lawson T."/>
            <person name="Leese F."/>
            <person name="Lindquist E."/>
            <person name="Lobanov A."/>
            <person name="Lomsadze A."/>
            <person name="Malik S.B."/>
            <person name="Marsh M.E."/>
            <person name="Mackinder L."/>
            <person name="Mock T."/>
            <person name="Mueller-Roeber B."/>
            <person name="Pagarete A."/>
            <person name="Parker M."/>
            <person name="Probert I."/>
            <person name="Quesneville H."/>
            <person name="Raines C."/>
            <person name="Rensing S.A."/>
            <person name="Riano-Pachon D.M."/>
            <person name="Richier S."/>
            <person name="Rokitta S."/>
            <person name="Shiraiwa Y."/>
            <person name="Soanes D.M."/>
            <person name="van der Giezen M."/>
            <person name="Wahlund T.M."/>
            <person name="Williams B."/>
            <person name="Wilson W."/>
            <person name="Wolfe G."/>
            <person name="Wurch L.L."/>
        </authorList>
    </citation>
    <scope>NUCLEOTIDE SEQUENCE</scope>
</reference>
<dbReference type="KEGG" id="ehx:EMIHUDRAFT_194354"/>
<sequence length="263" mass="28456">MADTGTGSSGDSGSSTKTRPIVFLDVDGVLCCKHETRLEAAPCAELQRIAESTRAAVVLSTDWRRDTSLSSRIKRCLHERRVDCIGATPQLSGSMDRVSRVRPKEILSWLSEHGLGGLHGSTNWVAIDDRDLVSEDGGEALRGRFVQTAFASGLTRELADRAIKMLLHGPQPCPEEERPPNVRTLQDLLAEAGVDTAVMDVLQSCATTSSLPALVKAVESSGRVKFLELLKASGISRPATRQAIANAIGRCKREDRLCPELKI</sequence>
<evidence type="ECO:0008006" key="3">
    <source>
        <dbReference type="Google" id="ProtNLM"/>
    </source>
</evidence>
<evidence type="ECO:0000313" key="1">
    <source>
        <dbReference type="EnsemblProtists" id="EOD41818"/>
    </source>
</evidence>
<dbReference type="eggNOG" id="ENOG502SEM3">
    <property type="taxonomic scope" value="Eukaryota"/>
</dbReference>
<dbReference type="PaxDb" id="2903-EOD41818"/>
<dbReference type="GeneID" id="17287088"/>
<evidence type="ECO:0000313" key="2">
    <source>
        <dbReference type="Proteomes" id="UP000013827"/>
    </source>
</evidence>
<protein>
    <recommendedName>
        <fullName evidence="3">FCP1 homology domain-containing protein</fullName>
    </recommendedName>
</protein>
<dbReference type="OMA" id="CCKHETR"/>
<accession>A0A0D3L1D3</accession>
<keyword evidence="2" id="KW-1185">Reference proteome</keyword>